<sequence>MASHTENDVVPEMVDHRHLQMWREHKKISDGYTVEVEHVATLRRRRWSLQFPFLPTVSTSGTSSLFPLSVLFPLTSSTSLSLTPPRFTLYFLKRRPRSCSSGNDLFILCRLRFSEKSIGF</sequence>
<name>A0A2G5U6T6_9PELO</name>
<dbReference type="AlphaFoldDB" id="A0A2G5U6T6"/>
<accession>A0A2G5U6T6</accession>
<reference evidence="2" key="1">
    <citation type="submission" date="2017-10" db="EMBL/GenBank/DDBJ databases">
        <title>Rapid genome shrinkage in a self-fertile nematode reveals novel sperm competition proteins.</title>
        <authorList>
            <person name="Yin D."/>
            <person name="Schwarz E.M."/>
            <person name="Thomas C.G."/>
            <person name="Felde R.L."/>
            <person name="Korf I.F."/>
            <person name="Cutter A.D."/>
            <person name="Schartner C.M."/>
            <person name="Ralston E.J."/>
            <person name="Meyer B.J."/>
            <person name="Haag E.S."/>
        </authorList>
    </citation>
    <scope>NUCLEOTIDE SEQUENCE [LARGE SCALE GENOMIC DNA]</scope>
    <source>
        <strain evidence="2">JU1422</strain>
    </source>
</reference>
<dbReference type="EMBL" id="PDUG01000004">
    <property type="protein sequence ID" value="PIC35217.1"/>
    <property type="molecule type" value="Genomic_DNA"/>
</dbReference>
<dbReference type="Proteomes" id="UP000230233">
    <property type="component" value="Chromosome IV"/>
</dbReference>
<keyword evidence="2" id="KW-1185">Reference proteome</keyword>
<protein>
    <submittedName>
        <fullName evidence="1">Uncharacterized protein</fullName>
    </submittedName>
</protein>
<dbReference type="OrthoDB" id="10611216at2759"/>
<gene>
    <name evidence="1" type="primary">Cnig_chr_IV.g14643</name>
    <name evidence="1" type="ORF">B9Z55_014643</name>
</gene>
<organism evidence="1 2">
    <name type="scientific">Caenorhabditis nigoni</name>
    <dbReference type="NCBI Taxonomy" id="1611254"/>
    <lineage>
        <taxon>Eukaryota</taxon>
        <taxon>Metazoa</taxon>
        <taxon>Ecdysozoa</taxon>
        <taxon>Nematoda</taxon>
        <taxon>Chromadorea</taxon>
        <taxon>Rhabditida</taxon>
        <taxon>Rhabditina</taxon>
        <taxon>Rhabditomorpha</taxon>
        <taxon>Rhabditoidea</taxon>
        <taxon>Rhabditidae</taxon>
        <taxon>Peloderinae</taxon>
        <taxon>Caenorhabditis</taxon>
    </lineage>
</organism>
<comment type="caution">
    <text evidence="1">The sequence shown here is derived from an EMBL/GenBank/DDBJ whole genome shotgun (WGS) entry which is preliminary data.</text>
</comment>
<evidence type="ECO:0000313" key="1">
    <source>
        <dbReference type="EMBL" id="PIC35217.1"/>
    </source>
</evidence>
<evidence type="ECO:0000313" key="2">
    <source>
        <dbReference type="Proteomes" id="UP000230233"/>
    </source>
</evidence>
<proteinExistence type="predicted"/>